<dbReference type="InterPro" id="IPR053187">
    <property type="entry name" value="Notoamide_regulator"/>
</dbReference>
<evidence type="ECO:0000256" key="1">
    <source>
        <dbReference type="ARBA" id="ARBA00023015"/>
    </source>
</evidence>
<evidence type="ECO:0000313" key="8">
    <source>
        <dbReference type="Proteomes" id="UP000053342"/>
    </source>
</evidence>
<dbReference type="GeneID" id="27363173"/>
<evidence type="ECO:0000256" key="3">
    <source>
        <dbReference type="ARBA" id="ARBA00023163"/>
    </source>
</evidence>
<dbReference type="GO" id="GO:0003677">
    <property type="term" value="F:DNA binding"/>
    <property type="evidence" value="ECO:0007669"/>
    <property type="project" value="UniProtKB-KW"/>
</dbReference>
<dbReference type="EMBL" id="KN847350">
    <property type="protein sequence ID" value="KIW36681.1"/>
    <property type="molecule type" value="Genomic_DNA"/>
</dbReference>
<dbReference type="Proteomes" id="UP000053342">
    <property type="component" value="Unassembled WGS sequence"/>
</dbReference>
<dbReference type="InterPro" id="IPR036864">
    <property type="entry name" value="Zn2-C6_fun-type_DNA-bd_sf"/>
</dbReference>
<evidence type="ECO:0000256" key="2">
    <source>
        <dbReference type="ARBA" id="ARBA00023125"/>
    </source>
</evidence>
<keyword evidence="8" id="KW-1185">Reference proteome</keyword>
<accession>A0A0D2A8N4</accession>
<dbReference type="AlphaFoldDB" id="A0A0D2A8N4"/>
<proteinExistence type="predicted"/>
<dbReference type="PANTHER" id="PTHR47256:SF1">
    <property type="entry name" value="ZN(II)2CYS6 TRANSCRIPTION FACTOR (EUROFUNG)"/>
    <property type="match status" value="1"/>
</dbReference>
<keyword evidence="3" id="KW-0804">Transcription</keyword>
<feature type="region of interest" description="Disordered" evidence="5">
    <location>
        <begin position="313"/>
        <end position="334"/>
    </location>
</feature>
<gene>
    <name evidence="7" type="ORF">PV06_11099</name>
</gene>
<keyword evidence="2" id="KW-0238">DNA-binding</keyword>
<dbReference type="CDD" id="cd00067">
    <property type="entry name" value="GAL4"/>
    <property type="match status" value="1"/>
</dbReference>
<dbReference type="CDD" id="cd12148">
    <property type="entry name" value="fungal_TF_MHR"/>
    <property type="match status" value="1"/>
</dbReference>
<organism evidence="7 8">
    <name type="scientific">Exophiala oligosperma</name>
    <dbReference type="NCBI Taxonomy" id="215243"/>
    <lineage>
        <taxon>Eukaryota</taxon>
        <taxon>Fungi</taxon>
        <taxon>Dikarya</taxon>
        <taxon>Ascomycota</taxon>
        <taxon>Pezizomycotina</taxon>
        <taxon>Eurotiomycetes</taxon>
        <taxon>Chaetothyriomycetidae</taxon>
        <taxon>Chaetothyriales</taxon>
        <taxon>Herpotrichiellaceae</taxon>
        <taxon>Exophiala</taxon>
    </lineage>
</organism>
<evidence type="ECO:0000313" key="7">
    <source>
        <dbReference type="EMBL" id="KIW36681.1"/>
    </source>
</evidence>
<sequence length="661" mass="74317">MSQNHPRPLAPATPMYPAMISDLNKFRLPTKQRRNITTACTACQKHRIKCDDDTPCAACLTRQTDCNRETEKDGRRRMVWKEKVEELESDQKLLSRLMEAIRNGHNGQVENLIGIIRTNTSKEQVSSYIATNFPHAAEEGSPYKAATWQRPPQSPASPLFRATLGTARPLFKVPAKPWTTVTDDDRLVSHLLSLWFTWRHWCYPFIDRDSFVSAMQSGHETDGICTAALVNMILADACFDYDILDDDHVRPSDEKPLQDLFYEEAKRYAETTARKRSLPSIQFMAVQWMFLENRGIDKLAYAIMREMTHHLKQFQNPGRSQEARTPPGKEPISSPQQLLAYTSWAVFVSTTAATFAVRNRPVMEPPINWQARLCQGKPADVWSPYPRVSPLAVTHPSCYLHHLSGLYEICYHISQCVFVDDTAKINPVARDSLEELHRDLTTWYNNLSDCVQVTGVQTPHTLSVHAQYHWAVLVLSELTLTLEAEDDDDATLALLFPVIRAQNMGSALAIADLVHLQSVYWGVDHIPISFLQPVNAALSVVINDLDGDRCKSSFVKLAVALHGLSRRSVSAESMLRVLHLRLRQLHLKSSDNFKNMFKDADIQFEGSVSSPAIGVKPAGKAATAFGAGPMAESYEALVEKWSQFHTRAPSSSGSSSSWQND</sequence>
<protein>
    <recommendedName>
        <fullName evidence="6">Zn(2)-C6 fungal-type domain-containing protein</fullName>
    </recommendedName>
</protein>
<evidence type="ECO:0000256" key="4">
    <source>
        <dbReference type="ARBA" id="ARBA00023242"/>
    </source>
</evidence>
<name>A0A0D2A8N4_9EURO</name>
<dbReference type="InterPro" id="IPR001138">
    <property type="entry name" value="Zn2Cys6_DnaBD"/>
</dbReference>
<evidence type="ECO:0000259" key="6">
    <source>
        <dbReference type="PROSITE" id="PS50048"/>
    </source>
</evidence>
<keyword evidence="4" id="KW-0539">Nucleus</keyword>
<dbReference type="Pfam" id="PF00172">
    <property type="entry name" value="Zn_clus"/>
    <property type="match status" value="1"/>
</dbReference>
<feature type="domain" description="Zn(2)-C6 fungal-type" evidence="6">
    <location>
        <begin position="39"/>
        <end position="68"/>
    </location>
</feature>
<keyword evidence="1" id="KW-0805">Transcription regulation</keyword>
<dbReference type="GO" id="GO:0008270">
    <property type="term" value="F:zinc ion binding"/>
    <property type="evidence" value="ECO:0007669"/>
    <property type="project" value="InterPro"/>
</dbReference>
<evidence type="ECO:0000256" key="5">
    <source>
        <dbReference type="SAM" id="MobiDB-lite"/>
    </source>
</evidence>
<dbReference type="GO" id="GO:0000981">
    <property type="term" value="F:DNA-binding transcription factor activity, RNA polymerase II-specific"/>
    <property type="evidence" value="ECO:0007669"/>
    <property type="project" value="InterPro"/>
</dbReference>
<dbReference type="RefSeq" id="XP_016256897.1">
    <property type="nucleotide sequence ID" value="XM_016412716.1"/>
</dbReference>
<dbReference type="PROSITE" id="PS50048">
    <property type="entry name" value="ZN2_CY6_FUNGAL_2"/>
    <property type="match status" value="1"/>
</dbReference>
<dbReference type="STRING" id="215243.A0A0D2A8N4"/>
<dbReference type="HOGENOM" id="CLU_007003_8_2_1"/>
<dbReference type="Gene3D" id="4.10.240.10">
    <property type="entry name" value="Zn(2)-C6 fungal-type DNA-binding domain"/>
    <property type="match status" value="1"/>
</dbReference>
<dbReference type="OrthoDB" id="2593732at2759"/>
<dbReference type="PANTHER" id="PTHR47256">
    <property type="entry name" value="ZN(II)2CYS6 TRANSCRIPTION FACTOR (EUROFUNG)-RELATED"/>
    <property type="match status" value="1"/>
</dbReference>
<dbReference type="SUPFAM" id="SSF57701">
    <property type="entry name" value="Zn2/Cys6 DNA-binding domain"/>
    <property type="match status" value="1"/>
</dbReference>
<dbReference type="VEuPathDB" id="FungiDB:PV06_11099"/>
<reference evidence="7 8" key="1">
    <citation type="submission" date="2015-01" db="EMBL/GenBank/DDBJ databases">
        <title>The Genome Sequence of Exophiala oligosperma CBS72588.</title>
        <authorList>
            <consortium name="The Broad Institute Genomics Platform"/>
            <person name="Cuomo C."/>
            <person name="de Hoog S."/>
            <person name="Gorbushina A."/>
            <person name="Stielow B."/>
            <person name="Teixiera M."/>
            <person name="Abouelleil A."/>
            <person name="Chapman S.B."/>
            <person name="Priest M."/>
            <person name="Young S.K."/>
            <person name="Wortman J."/>
            <person name="Nusbaum C."/>
            <person name="Birren B."/>
        </authorList>
    </citation>
    <scope>NUCLEOTIDE SEQUENCE [LARGE SCALE GENOMIC DNA]</scope>
    <source>
        <strain evidence="7 8">CBS 72588</strain>
    </source>
</reference>
<dbReference type="SMART" id="SM00066">
    <property type="entry name" value="GAL4"/>
    <property type="match status" value="1"/>
</dbReference>